<dbReference type="EMBL" id="SSTD01012229">
    <property type="protein sequence ID" value="TYK08891.1"/>
    <property type="molecule type" value="Genomic_DNA"/>
</dbReference>
<dbReference type="InterPro" id="IPR036875">
    <property type="entry name" value="Znf_CCHC_sf"/>
</dbReference>
<dbReference type="InterPro" id="IPR039537">
    <property type="entry name" value="Retrotran_Ty1/copia-like"/>
</dbReference>
<dbReference type="SUPFAM" id="SSF53098">
    <property type="entry name" value="Ribonuclease H-like"/>
    <property type="match status" value="1"/>
</dbReference>
<evidence type="ECO:0000313" key="3">
    <source>
        <dbReference type="Proteomes" id="UP000321947"/>
    </source>
</evidence>
<dbReference type="PANTHER" id="PTHR42648">
    <property type="entry name" value="TRANSPOSASE, PUTATIVE-RELATED"/>
    <property type="match status" value="1"/>
</dbReference>
<comment type="caution">
    <text evidence="2">The sequence shown here is derived from an EMBL/GenBank/DDBJ whole genome shotgun (WGS) entry which is preliminary data.</text>
</comment>
<proteinExistence type="predicted"/>
<dbReference type="InterPro" id="IPR001584">
    <property type="entry name" value="Integrase_cat-core"/>
</dbReference>
<dbReference type="Gene3D" id="3.30.420.10">
    <property type="entry name" value="Ribonuclease H-like superfamily/Ribonuclease H"/>
    <property type="match status" value="1"/>
</dbReference>
<dbReference type="GO" id="GO:0008270">
    <property type="term" value="F:zinc ion binding"/>
    <property type="evidence" value="ECO:0007669"/>
    <property type="project" value="InterPro"/>
</dbReference>
<dbReference type="InterPro" id="IPR012337">
    <property type="entry name" value="RNaseH-like_sf"/>
</dbReference>
<dbReference type="GO" id="GO:0015074">
    <property type="term" value="P:DNA integration"/>
    <property type="evidence" value="ECO:0007669"/>
    <property type="project" value="InterPro"/>
</dbReference>
<protein>
    <submittedName>
        <fullName evidence="2">Copia protein</fullName>
    </submittedName>
</protein>
<feature type="domain" description="Integrase catalytic" evidence="1">
    <location>
        <begin position="76"/>
        <end position="229"/>
    </location>
</feature>
<evidence type="ECO:0000313" key="2">
    <source>
        <dbReference type="EMBL" id="TYK08891.1"/>
    </source>
</evidence>
<dbReference type="AlphaFoldDB" id="A0A5D3CAL2"/>
<dbReference type="Proteomes" id="UP000321947">
    <property type="component" value="Unassembled WGS sequence"/>
</dbReference>
<dbReference type="SUPFAM" id="SSF57756">
    <property type="entry name" value="Retrovirus zinc finger-like domains"/>
    <property type="match status" value="1"/>
</dbReference>
<organism evidence="2 3">
    <name type="scientific">Cucumis melo var. makuwa</name>
    <name type="common">Oriental melon</name>
    <dbReference type="NCBI Taxonomy" id="1194695"/>
    <lineage>
        <taxon>Eukaryota</taxon>
        <taxon>Viridiplantae</taxon>
        <taxon>Streptophyta</taxon>
        <taxon>Embryophyta</taxon>
        <taxon>Tracheophyta</taxon>
        <taxon>Spermatophyta</taxon>
        <taxon>Magnoliopsida</taxon>
        <taxon>eudicotyledons</taxon>
        <taxon>Gunneridae</taxon>
        <taxon>Pentapetalae</taxon>
        <taxon>rosids</taxon>
        <taxon>fabids</taxon>
        <taxon>Cucurbitales</taxon>
        <taxon>Cucurbitaceae</taxon>
        <taxon>Benincaseae</taxon>
        <taxon>Cucumis</taxon>
    </lineage>
</organism>
<sequence length="246" mass="28525">MENPCFFYKKKGHLKKNCPKYTKWRVKKGKLLTLVCSEVNLASVPIDTWWVDSGATTHISISMQSCLLCRPPNDAERFIYVGDDKAVEKIKAVKSDRGGEYYDRYDGSGEQRLGPFAKYLEECEIVPQYIMPEKPSMNGVTERQNRTLKDMTENAKCLKDVEFEGEDNIKKVVFEEELVSLPNVDIVDVFTPIPEFTMEPIIEKDNNEVSEVQTQQYQEVPLRRFIREKRSAMSDDYIVFFSRTSE</sequence>
<dbReference type="InterPro" id="IPR036397">
    <property type="entry name" value="RNaseH_sf"/>
</dbReference>
<name>A0A5D3CAL2_CUCMM</name>
<accession>A0A5D3CAL2</accession>
<dbReference type="PROSITE" id="PS50994">
    <property type="entry name" value="INTEGRASE"/>
    <property type="match status" value="1"/>
</dbReference>
<gene>
    <name evidence="2" type="ORF">E5676_scaffold1411G00150</name>
</gene>
<dbReference type="PANTHER" id="PTHR42648:SF28">
    <property type="entry name" value="TRANSPOSON-ENCODED PROTEIN WITH RIBONUCLEASE H-LIKE AND RETROVIRUS ZINC FINGER-LIKE DOMAINS"/>
    <property type="match status" value="1"/>
</dbReference>
<dbReference type="GO" id="GO:0003676">
    <property type="term" value="F:nucleic acid binding"/>
    <property type="evidence" value="ECO:0007669"/>
    <property type="project" value="InterPro"/>
</dbReference>
<reference evidence="2 3" key="1">
    <citation type="submission" date="2019-08" db="EMBL/GenBank/DDBJ databases">
        <title>Draft genome sequences of two oriental melons (Cucumis melo L. var makuwa).</title>
        <authorList>
            <person name="Kwon S.-Y."/>
        </authorList>
    </citation>
    <scope>NUCLEOTIDE SEQUENCE [LARGE SCALE GENOMIC DNA]</scope>
    <source>
        <strain evidence="3">cv. Chang Bougi</strain>
        <tissue evidence="2">Leaf</tissue>
    </source>
</reference>
<evidence type="ECO:0000259" key="1">
    <source>
        <dbReference type="PROSITE" id="PS50994"/>
    </source>
</evidence>